<dbReference type="PANTHER" id="PTHR39966">
    <property type="entry name" value="BLL2471 PROTEIN-RELATED"/>
    <property type="match status" value="1"/>
</dbReference>
<dbReference type="EMBL" id="PEYM01000129">
    <property type="protein sequence ID" value="PIS28498.1"/>
    <property type="molecule type" value="Genomic_DNA"/>
</dbReference>
<reference evidence="2 3" key="1">
    <citation type="submission" date="2017-09" db="EMBL/GenBank/DDBJ databases">
        <title>Depth-based differentiation of microbial function through sediment-hosted aquifers and enrichment of novel symbionts in the deep terrestrial subsurface.</title>
        <authorList>
            <person name="Probst A.J."/>
            <person name="Ladd B."/>
            <person name="Jarett J.K."/>
            <person name="Geller-Mcgrath D.E."/>
            <person name="Sieber C.M."/>
            <person name="Emerson J.B."/>
            <person name="Anantharaman K."/>
            <person name="Thomas B.C."/>
            <person name="Malmstrom R."/>
            <person name="Stieglmeier M."/>
            <person name="Klingl A."/>
            <person name="Woyke T."/>
            <person name="Ryan C.M."/>
            <person name="Banfield J.F."/>
        </authorList>
    </citation>
    <scope>NUCLEOTIDE SEQUENCE [LARGE SCALE GENOMIC DNA]</scope>
    <source>
        <strain evidence="2">CG08_land_8_20_14_0_20_45_16</strain>
    </source>
</reference>
<gene>
    <name evidence="2" type="ORF">COT42_07885</name>
</gene>
<dbReference type="AlphaFoldDB" id="A0A2H0XWG7"/>
<dbReference type="Proteomes" id="UP000231343">
    <property type="component" value="Unassembled WGS sequence"/>
</dbReference>
<organism evidence="2 3">
    <name type="scientific">Candidatus Saganbacteria bacterium CG08_land_8_20_14_0_20_45_16</name>
    <dbReference type="NCBI Taxonomy" id="2014293"/>
    <lineage>
        <taxon>Bacteria</taxon>
        <taxon>Bacillati</taxon>
        <taxon>Saganbacteria</taxon>
    </lineage>
</organism>
<sequence length="160" mass="18319">MQPIAPLMIEHRLIDKVIAKIEARLSGPSIPVEVVLSVVDFFRTYADACHHGKEEDILFKALETKALKSEDKKLMHELLDEHKNGRAVVKKVLDSVATPAAALKELIGLYPQHIKKEDKVFFIASMNYFDAGEQAKMLTEMNEFDRNFIHDVYKQKVERL</sequence>
<evidence type="ECO:0000313" key="2">
    <source>
        <dbReference type="EMBL" id="PIS28498.1"/>
    </source>
</evidence>
<dbReference type="PANTHER" id="PTHR39966:SF1">
    <property type="entry name" value="HEMERYTHRIN-LIKE DOMAIN-CONTAINING PROTEIN"/>
    <property type="match status" value="1"/>
</dbReference>
<evidence type="ECO:0000259" key="1">
    <source>
        <dbReference type="Pfam" id="PF01814"/>
    </source>
</evidence>
<dbReference type="GO" id="GO:0005886">
    <property type="term" value="C:plasma membrane"/>
    <property type="evidence" value="ECO:0007669"/>
    <property type="project" value="TreeGrafter"/>
</dbReference>
<feature type="domain" description="Hemerythrin-like" evidence="1">
    <location>
        <begin position="4"/>
        <end position="122"/>
    </location>
</feature>
<proteinExistence type="predicted"/>
<name>A0A2H0XWG7_UNCSA</name>
<dbReference type="Pfam" id="PF01814">
    <property type="entry name" value="Hemerythrin"/>
    <property type="match status" value="1"/>
</dbReference>
<dbReference type="InterPro" id="IPR012312">
    <property type="entry name" value="Hemerythrin-like"/>
</dbReference>
<comment type="caution">
    <text evidence="2">The sequence shown here is derived from an EMBL/GenBank/DDBJ whole genome shotgun (WGS) entry which is preliminary data.</text>
</comment>
<evidence type="ECO:0000313" key="3">
    <source>
        <dbReference type="Proteomes" id="UP000231343"/>
    </source>
</evidence>
<protein>
    <submittedName>
        <fullName evidence="2">Cation-binding protein</fullName>
    </submittedName>
</protein>
<accession>A0A2H0XWG7</accession>
<dbReference type="Gene3D" id="1.20.120.520">
    <property type="entry name" value="nmb1532 protein domain like"/>
    <property type="match status" value="1"/>
</dbReference>